<gene>
    <name evidence="6" type="ORF">F9B85_12010</name>
</gene>
<dbReference type="InterPro" id="IPR036390">
    <property type="entry name" value="WH_DNA-bd_sf"/>
</dbReference>
<dbReference type="InterPro" id="IPR036388">
    <property type="entry name" value="WH-like_DNA-bd_sf"/>
</dbReference>
<dbReference type="Gene3D" id="3.40.190.10">
    <property type="entry name" value="Periplasmic binding protein-like II"/>
    <property type="match status" value="1"/>
</dbReference>
<evidence type="ECO:0000256" key="3">
    <source>
        <dbReference type="ARBA" id="ARBA00023125"/>
    </source>
</evidence>
<dbReference type="Pfam" id="PF00126">
    <property type="entry name" value="HTH_1"/>
    <property type="match status" value="1"/>
</dbReference>
<comment type="similarity">
    <text evidence="1">Belongs to the LysR transcriptional regulatory family.</text>
</comment>
<keyword evidence="3" id="KW-0238">DNA-binding</keyword>
<reference evidence="6 7" key="1">
    <citation type="submission" date="2019-10" db="EMBL/GenBank/DDBJ databases">
        <title>Whole-genome sequence of the extremophile Heliorestis acidaminivorans DSM 24790.</title>
        <authorList>
            <person name="Kyndt J.A."/>
            <person name="Meyer T.E."/>
        </authorList>
    </citation>
    <scope>NUCLEOTIDE SEQUENCE [LARGE SCALE GENOMIC DNA]</scope>
    <source>
        <strain evidence="6 7">DSM 24790</strain>
    </source>
</reference>
<dbReference type="GO" id="GO:0000976">
    <property type="term" value="F:transcription cis-regulatory region binding"/>
    <property type="evidence" value="ECO:0007669"/>
    <property type="project" value="TreeGrafter"/>
</dbReference>
<dbReference type="PANTHER" id="PTHR30126:SF40">
    <property type="entry name" value="HTH-TYPE TRANSCRIPTIONAL REGULATOR GLTR"/>
    <property type="match status" value="1"/>
</dbReference>
<dbReference type="PRINTS" id="PR00039">
    <property type="entry name" value="HTHLYSR"/>
</dbReference>
<keyword evidence="7" id="KW-1185">Reference proteome</keyword>
<dbReference type="EMBL" id="WBXO01000011">
    <property type="protein sequence ID" value="KAB2951524.1"/>
    <property type="molecule type" value="Genomic_DNA"/>
</dbReference>
<dbReference type="PROSITE" id="PS50931">
    <property type="entry name" value="HTH_LYSR"/>
    <property type="match status" value="1"/>
</dbReference>
<evidence type="ECO:0000256" key="2">
    <source>
        <dbReference type="ARBA" id="ARBA00023015"/>
    </source>
</evidence>
<dbReference type="Gene3D" id="1.10.10.10">
    <property type="entry name" value="Winged helix-like DNA-binding domain superfamily/Winged helix DNA-binding domain"/>
    <property type="match status" value="1"/>
</dbReference>
<evidence type="ECO:0000313" key="7">
    <source>
        <dbReference type="Proteomes" id="UP000468766"/>
    </source>
</evidence>
<organism evidence="6 7">
    <name type="scientific">Heliorestis acidaminivorans</name>
    <dbReference type="NCBI Taxonomy" id="553427"/>
    <lineage>
        <taxon>Bacteria</taxon>
        <taxon>Bacillati</taxon>
        <taxon>Bacillota</taxon>
        <taxon>Clostridia</taxon>
        <taxon>Eubacteriales</taxon>
        <taxon>Heliobacteriaceae</taxon>
        <taxon>Heliorestis</taxon>
    </lineage>
</organism>
<comment type="caution">
    <text evidence="6">The sequence shown here is derived from an EMBL/GenBank/DDBJ whole genome shotgun (WGS) entry which is preliminary data.</text>
</comment>
<accession>A0A6I0F326</accession>
<dbReference type="OrthoDB" id="63123at2"/>
<dbReference type="SUPFAM" id="SSF46785">
    <property type="entry name" value="Winged helix' DNA-binding domain"/>
    <property type="match status" value="1"/>
</dbReference>
<sequence length="197" mass="22190">MAPLNLNHLRIFYAVAKAQSFSKAAEELFVSQPSLSVQIKRFEQDLEVKLFHQVGRQIVLTDIGEKVFLYAQKVFSVVDELEHHLQAYKGLNQGRLVVGASTTPGTYMLPKILGQFKRNFPAIEVTLEIGNSKEIEEKILNHQLEVAFVGEDVIEERLHIVQVPELMISRSINVIYLKDVALSVPAVALLDKKCPPQ</sequence>
<dbReference type="PANTHER" id="PTHR30126">
    <property type="entry name" value="HTH-TYPE TRANSCRIPTIONAL REGULATOR"/>
    <property type="match status" value="1"/>
</dbReference>
<dbReference type="InterPro" id="IPR005119">
    <property type="entry name" value="LysR_subst-bd"/>
</dbReference>
<protein>
    <submittedName>
        <fullName evidence="6">LysR family transcriptional regulator</fullName>
    </submittedName>
</protein>
<dbReference type="Pfam" id="PF03466">
    <property type="entry name" value="LysR_substrate"/>
    <property type="match status" value="1"/>
</dbReference>
<dbReference type="SUPFAM" id="SSF53850">
    <property type="entry name" value="Periplasmic binding protein-like II"/>
    <property type="match status" value="1"/>
</dbReference>
<dbReference type="RefSeq" id="WP_151621264.1">
    <property type="nucleotide sequence ID" value="NZ_WBXO01000011.1"/>
</dbReference>
<evidence type="ECO:0000256" key="1">
    <source>
        <dbReference type="ARBA" id="ARBA00009437"/>
    </source>
</evidence>
<keyword evidence="4" id="KW-0804">Transcription</keyword>
<dbReference type="Proteomes" id="UP000468766">
    <property type="component" value="Unassembled WGS sequence"/>
</dbReference>
<name>A0A6I0F326_9FIRM</name>
<feature type="domain" description="HTH lysR-type" evidence="5">
    <location>
        <begin position="4"/>
        <end position="61"/>
    </location>
</feature>
<dbReference type="AlphaFoldDB" id="A0A6I0F326"/>
<evidence type="ECO:0000313" key="6">
    <source>
        <dbReference type="EMBL" id="KAB2951524.1"/>
    </source>
</evidence>
<dbReference type="FunFam" id="1.10.10.10:FF:000001">
    <property type="entry name" value="LysR family transcriptional regulator"/>
    <property type="match status" value="1"/>
</dbReference>
<evidence type="ECO:0000256" key="4">
    <source>
        <dbReference type="ARBA" id="ARBA00023163"/>
    </source>
</evidence>
<dbReference type="InterPro" id="IPR000847">
    <property type="entry name" value="LysR_HTH_N"/>
</dbReference>
<evidence type="ECO:0000259" key="5">
    <source>
        <dbReference type="PROSITE" id="PS50931"/>
    </source>
</evidence>
<keyword evidence="2" id="KW-0805">Transcription regulation</keyword>
<dbReference type="GO" id="GO:0003700">
    <property type="term" value="F:DNA-binding transcription factor activity"/>
    <property type="evidence" value="ECO:0007669"/>
    <property type="project" value="InterPro"/>
</dbReference>
<proteinExistence type="inferred from homology"/>